<gene>
    <name evidence="3" type="primary">A630023P12Rik</name>
</gene>
<evidence type="ECO:0000256" key="1">
    <source>
        <dbReference type="SAM" id="MobiDB-lite"/>
    </source>
</evidence>
<sequence>MDLGASRNTSRKKEVRTELVEGESSKTAVVEQSLPGSPFSVPKLGSLLYSRGFPLHPTNSANLGDRGPTSAQASHWNTLGLPRAHYYTTQVSRLNTHPAYLQIPEEPRGSEGTLNETRHLMTPSITPGTSTESKLFCGTRTYEKEAQFSTHSRFPSQTP</sequence>
<protein>
    <submittedName>
        <fullName evidence="2">Uncharacterized protein</fullName>
    </submittedName>
</protein>
<reference evidence="2" key="2">
    <citation type="journal article" date="2000" name="Genome Res.">
        <title>Normalization and subtraction of cap-trapper-selected cDNAs to prepare full-length cDNA libraries for rapid discovery of new genes.</title>
        <authorList>
            <person name="Carninci P."/>
            <person name="Shibata Y."/>
            <person name="Hayatsu N."/>
            <person name="Sugahara Y."/>
            <person name="Shibata K."/>
            <person name="Itoh M."/>
            <person name="Konno H."/>
            <person name="Okazaki Y."/>
            <person name="Muramatsu M."/>
            <person name="Hayashizaki Y."/>
        </authorList>
    </citation>
    <scope>NUCLEOTIDE SEQUENCE</scope>
    <source>
        <strain evidence="2">C57BL/6J</strain>
        <tissue evidence="2">Thymus</tissue>
    </source>
</reference>
<reference evidence="2" key="3">
    <citation type="journal article" date="2000" name="Genome Res.">
        <title>RIKEN integrated sequence analysis (RISA) system--384-format sequencing pipeline with 384 multicapillary sequencer.</title>
        <authorList>
            <person name="Shibata K."/>
            <person name="Itoh M."/>
            <person name="Aizawa K."/>
            <person name="Nagaoka S."/>
            <person name="Sasaki N."/>
            <person name="Carninci P."/>
            <person name="Konno H."/>
            <person name="Akiyama J."/>
            <person name="Nishi K."/>
            <person name="Kitsunai T."/>
            <person name="Tashiro H."/>
            <person name="Itoh M."/>
            <person name="Sumi N."/>
            <person name="Ishii Y."/>
            <person name="Nakamura S."/>
            <person name="Hazama M."/>
            <person name="Nishine T."/>
            <person name="Harada A."/>
            <person name="Yamamoto R."/>
            <person name="Matsumoto H."/>
            <person name="Sakaguchi S."/>
            <person name="Ikegami T."/>
            <person name="Kashiwagi K."/>
            <person name="Fujiwake S."/>
            <person name="Inoue K."/>
            <person name="Togawa Y."/>
            <person name="Izawa M."/>
            <person name="Ohara E."/>
            <person name="Watahiki M."/>
            <person name="Yoneda Y."/>
            <person name="Ishikawa T."/>
            <person name="Ozawa K."/>
            <person name="Tanaka T."/>
            <person name="Matsuura S."/>
            <person name="Kawai J."/>
            <person name="Okazaki Y."/>
            <person name="Muramatsu M."/>
            <person name="Inoue Y."/>
            <person name="Kira A."/>
            <person name="Hayashizaki Y."/>
        </authorList>
    </citation>
    <scope>NUCLEOTIDE SEQUENCE</scope>
    <source>
        <strain evidence="2">C57BL/6J</strain>
        <tissue evidence="2">Thymus</tissue>
    </source>
</reference>
<dbReference type="MGI" id="MGI:2445162">
    <property type="gene designation" value="A630023P12Rik"/>
</dbReference>
<dbReference type="AGR" id="MGI:2445162"/>
<dbReference type="EMBL" id="AK041600">
    <property type="protein sequence ID" value="BAC31000.1"/>
    <property type="molecule type" value="mRNA"/>
</dbReference>
<reference evidence="2" key="8">
    <citation type="journal article" date="2005" name="Science">
        <title>Antisense Transcription in the Mammalian Transcriptome.</title>
        <authorList>
            <consortium name="RIKEN Genome Exploration Research Group and Genome Science Group (Genome Network Project Core Group) and the FANTOM Consortium"/>
        </authorList>
    </citation>
    <scope>NUCLEOTIDE SEQUENCE</scope>
    <source>
        <strain evidence="2">C57BL/6J</strain>
        <tissue evidence="2">Thymus</tissue>
    </source>
</reference>
<feature type="region of interest" description="Disordered" evidence="1">
    <location>
        <begin position="55"/>
        <end position="76"/>
    </location>
</feature>
<reference evidence="2" key="4">
    <citation type="journal article" date="2001" name="Nature">
        <title>Functional annotation of a full-length mouse cDNA collection.</title>
        <authorList>
            <consortium name="The RIKEN Genome Exploration Research Group Phase II Team and the FANTOM Consortium"/>
        </authorList>
    </citation>
    <scope>NUCLEOTIDE SEQUENCE</scope>
    <source>
        <strain evidence="2">C57BL/6J</strain>
        <tissue evidence="2">Thymus</tissue>
    </source>
</reference>
<proteinExistence type="evidence at transcript level"/>
<accession>Q8C9Q2</accession>
<reference evidence="2" key="1">
    <citation type="journal article" date="1999" name="Methods Enzymol.">
        <title>High-efficiency full-length cDNA cloning.</title>
        <authorList>
            <person name="Carninci P."/>
            <person name="Hayashizaki Y."/>
        </authorList>
    </citation>
    <scope>NUCLEOTIDE SEQUENCE</scope>
    <source>
        <strain evidence="2">C57BL/6J</strain>
        <tissue evidence="2">Thymus</tissue>
    </source>
</reference>
<evidence type="ECO:0000313" key="3">
    <source>
        <dbReference type="MGI" id="MGI:2445162"/>
    </source>
</evidence>
<reference evidence="2" key="7">
    <citation type="journal article" date="2005" name="Science">
        <title>The Transcriptional Landscape of the Mammalian Genome.</title>
        <authorList>
            <consortium name="The FANTOM Consortium"/>
            <consortium name="Riken Genome Exploration Research Group and Genome Science Group (Genome Network Project Core Group)"/>
        </authorList>
    </citation>
    <scope>NUCLEOTIDE SEQUENCE</scope>
    <source>
        <strain evidence="2">C57BL/6J</strain>
        <tissue evidence="2">Thymus</tissue>
    </source>
</reference>
<evidence type="ECO:0000313" key="2">
    <source>
        <dbReference type="EMBL" id="BAC31000.1"/>
    </source>
</evidence>
<feature type="region of interest" description="Disordered" evidence="1">
    <location>
        <begin position="1"/>
        <end position="39"/>
    </location>
</feature>
<reference evidence="2" key="5">
    <citation type="submission" date="2001-07" db="EMBL/GenBank/DDBJ databases">
        <authorList>
            <person name="Adachi J."/>
            <person name="Aizawa K."/>
            <person name="Akimura T."/>
            <person name="Arakawa T."/>
            <person name="Bono H."/>
            <person name="Carninci P."/>
            <person name="Fukuda S."/>
            <person name="Furuno M."/>
            <person name="Hanagaki T."/>
            <person name="Hara A."/>
            <person name="Hashizume W."/>
            <person name="Hayashida K."/>
            <person name="Hayatsu N."/>
            <person name="Hiramoto K."/>
            <person name="Hiraoka T."/>
            <person name="Hirozane T."/>
            <person name="Hori F."/>
            <person name="Imotani K."/>
            <person name="Ishii Y."/>
            <person name="Itoh M."/>
            <person name="Kagawa I."/>
            <person name="Kasukawa T."/>
            <person name="Katoh H."/>
            <person name="Kawai J."/>
            <person name="Kojima Y."/>
            <person name="Kondo S."/>
            <person name="Konno H."/>
            <person name="Kouda M."/>
            <person name="Koya S."/>
            <person name="Kurihara C."/>
            <person name="Matsuyama T."/>
            <person name="Miyazaki A."/>
            <person name="Murata M."/>
            <person name="Nakamura M."/>
            <person name="Nishi K."/>
            <person name="Nomura K."/>
            <person name="Numazaki R."/>
            <person name="Ohno M."/>
            <person name="Ohsato N."/>
            <person name="Okazaki Y."/>
            <person name="Saito R."/>
            <person name="Saitoh H."/>
            <person name="Sakai C."/>
            <person name="Sakai K."/>
            <person name="Sakazume N."/>
            <person name="Sano H."/>
            <person name="Sasaki D."/>
            <person name="Shibata K."/>
            <person name="Shinagawa A."/>
            <person name="Shiraki T."/>
            <person name="Sogabe Y."/>
            <person name="Tagami M."/>
            <person name="Tagawa A."/>
            <person name="Takahashi F."/>
            <person name="Takaku-Akahira S."/>
            <person name="Takeda Y."/>
            <person name="Tanaka T."/>
            <person name="Tomaru A."/>
            <person name="Toya T."/>
            <person name="Yasunishi A."/>
            <person name="Muramatsu M."/>
            <person name="Hayashizaki Y."/>
        </authorList>
    </citation>
    <scope>NUCLEOTIDE SEQUENCE</scope>
    <source>
        <strain evidence="2">C57BL/6J</strain>
        <tissue evidence="2">Thymus</tissue>
    </source>
</reference>
<reference evidence="2" key="6">
    <citation type="journal article" date="2002" name="Nature">
        <title>Analysis of the mouse transcriptome based on functional annotation of 60,770 full-length cDNAs.</title>
        <authorList>
            <consortium name="The FANTOM Consortium and the RIKEN Genome Exploration Research Group Phase I and II Team"/>
        </authorList>
    </citation>
    <scope>NUCLEOTIDE SEQUENCE</scope>
    <source>
        <strain evidence="2">C57BL/6J</strain>
        <tissue evidence="2">Thymus</tissue>
    </source>
</reference>
<name>Q8C9Q2_MOUSE</name>
<dbReference type="AlphaFoldDB" id="Q8C9Q2"/>
<organism evidence="2">
    <name type="scientific">Mus musculus</name>
    <name type="common">Mouse</name>
    <dbReference type="NCBI Taxonomy" id="10090"/>
    <lineage>
        <taxon>Eukaryota</taxon>
        <taxon>Metazoa</taxon>
        <taxon>Chordata</taxon>
        <taxon>Craniata</taxon>
        <taxon>Vertebrata</taxon>
        <taxon>Euteleostomi</taxon>
        <taxon>Mammalia</taxon>
        <taxon>Eutheria</taxon>
        <taxon>Euarchontoglires</taxon>
        <taxon>Glires</taxon>
        <taxon>Rodentia</taxon>
        <taxon>Myomorpha</taxon>
        <taxon>Muroidea</taxon>
        <taxon>Muridae</taxon>
        <taxon>Murinae</taxon>
        <taxon>Mus</taxon>
        <taxon>Mus</taxon>
    </lineage>
</organism>